<proteinExistence type="predicted"/>
<protein>
    <submittedName>
        <fullName evidence="1">Uncharacterized protein</fullName>
    </submittedName>
</protein>
<name>A0A0E9WJ79_ANGAN</name>
<dbReference type="EMBL" id="GBXM01018251">
    <property type="protein sequence ID" value="JAH90326.1"/>
    <property type="molecule type" value="Transcribed_RNA"/>
</dbReference>
<dbReference type="AlphaFoldDB" id="A0A0E9WJ79"/>
<reference evidence="1" key="2">
    <citation type="journal article" date="2015" name="Fish Shellfish Immunol.">
        <title>Early steps in the European eel (Anguilla anguilla)-Vibrio vulnificus interaction in the gills: Role of the RtxA13 toxin.</title>
        <authorList>
            <person name="Callol A."/>
            <person name="Pajuelo D."/>
            <person name="Ebbesson L."/>
            <person name="Teles M."/>
            <person name="MacKenzie S."/>
            <person name="Amaro C."/>
        </authorList>
    </citation>
    <scope>NUCLEOTIDE SEQUENCE</scope>
</reference>
<organism evidence="1">
    <name type="scientific">Anguilla anguilla</name>
    <name type="common">European freshwater eel</name>
    <name type="synonym">Muraena anguilla</name>
    <dbReference type="NCBI Taxonomy" id="7936"/>
    <lineage>
        <taxon>Eukaryota</taxon>
        <taxon>Metazoa</taxon>
        <taxon>Chordata</taxon>
        <taxon>Craniata</taxon>
        <taxon>Vertebrata</taxon>
        <taxon>Euteleostomi</taxon>
        <taxon>Actinopterygii</taxon>
        <taxon>Neopterygii</taxon>
        <taxon>Teleostei</taxon>
        <taxon>Anguilliformes</taxon>
        <taxon>Anguillidae</taxon>
        <taxon>Anguilla</taxon>
    </lineage>
</organism>
<evidence type="ECO:0000313" key="1">
    <source>
        <dbReference type="EMBL" id="JAH90326.1"/>
    </source>
</evidence>
<sequence>MAITDFRTTWKKRKKKKQAAHLRITKSLFHCTKQTTKFSEGNTTLHKPSSGLYSRSVLLPIWLHGPLIFSNKTRNVWSLKGQVQK</sequence>
<reference evidence="1" key="1">
    <citation type="submission" date="2014-11" db="EMBL/GenBank/DDBJ databases">
        <authorList>
            <person name="Amaro Gonzalez C."/>
        </authorList>
    </citation>
    <scope>NUCLEOTIDE SEQUENCE</scope>
</reference>
<accession>A0A0E9WJ79</accession>